<organism evidence="3 4">
    <name type="scientific">Populibacterium corticicola</name>
    <dbReference type="NCBI Taxonomy" id="1812826"/>
    <lineage>
        <taxon>Bacteria</taxon>
        <taxon>Bacillati</taxon>
        <taxon>Actinomycetota</taxon>
        <taxon>Actinomycetes</taxon>
        <taxon>Micrococcales</taxon>
        <taxon>Jonesiaceae</taxon>
        <taxon>Populibacterium</taxon>
    </lineage>
</organism>
<feature type="domain" description="Isochorismatase-like" evidence="2">
    <location>
        <begin position="18"/>
        <end position="192"/>
    </location>
</feature>
<gene>
    <name evidence="3" type="ORF">ACFSYH_07350</name>
</gene>
<proteinExistence type="predicted"/>
<dbReference type="InterPro" id="IPR036380">
    <property type="entry name" value="Isochorismatase-like_sf"/>
</dbReference>
<accession>A0ABW5XFG6</accession>
<dbReference type="InterPro" id="IPR000868">
    <property type="entry name" value="Isochorismatase-like_dom"/>
</dbReference>
<dbReference type="RefSeq" id="WP_377466218.1">
    <property type="nucleotide sequence ID" value="NZ_JBHUOP010000003.1"/>
</dbReference>
<dbReference type="SUPFAM" id="SSF52499">
    <property type="entry name" value="Isochorismatase-like hydrolases"/>
    <property type="match status" value="1"/>
</dbReference>
<keyword evidence="1 3" id="KW-0378">Hydrolase</keyword>
<protein>
    <submittedName>
        <fullName evidence="3">Cysteine hydrolase family protein</fullName>
    </submittedName>
</protein>
<name>A0ABW5XFG6_9MICO</name>
<evidence type="ECO:0000313" key="4">
    <source>
        <dbReference type="Proteomes" id="UP001597391"/>
    </source>
</evidence>
<dbReference type="EMBL" id="JBHUOP010000003">
    <property type="protein sequence ID" value="MFD2840387.1"/>
    <property type="molecule type" value="Genomic_DNA"/>
</dbReference>
<comment type="caution">
    <text evidence="3">The sequence shown here is derived from an EMBL/GenBank/DDBJ whole genome shotgun (WGS) entry which is preliminary data.</text>
</comment>
<dbReference type="CDD" id="cd00431">
    <property type="entry name" value="cysteine_hydrolases"/>
    <property type="match status" value="1"/>
</dbReference>
<evidence type="ECO:0000256" key="1">
    <source>
        <dbReference type="ARBA" id="ARBA00022801"/>
    </source>
</evidence>
<evidence type="ECO:0000313" key="3">
    <source>
        <dbReference type="EMBL" id="MFD2840387.1"/>
    </source>
</evidence>
<keyword evidence="4" id="KW-1185">Reference proteome</keyword>
<dbReference type="PANTHER" id="PTHR43540">
    <property type="entry name" value="PEROXYUREIDOACRYLATE/UREIDOACRYLATE AMIDOHYDROLASE-RELATED"/>
    <property type="match status" value="1"/>
</dbReference>
<dbReference type="InterPro" id="IPR050272">
    <property type="entry name" value="Isochorismatase-like_hydrls"/>
</dbReference>
<dbReference type="Proteomes" id="UP001597391">
    <property type="component" value="Unassembled WGS sequence"/>
</dbReference>
<dbReference type="Gene3D" id="3.40.50.850">
    <property type="entry name" value="Isochorismatase-like"/>
    <property type="match status" value="1"/>
</dbReference>
<reference evidence="4" key="1">
    <citation type="journal article" date="2019" name="Int. J. Syst. Evol. Microbiol.">
        <title>The Global Catalogue of Microorganisms (GCM) 10K type strain sequencing project: providing services to taxonomists for standard genome sequencing and annotation.</title>
        <authorList>
            <consortium name="The Broad Institute Genomics Platform"/>
            <consortium name="The Broad Institute Genome Sequencing Center for Infectious Disease"/>
            <person name="Wu L."/>
            <person name="Ma J."/>
        </authorList>
    </citation>
    <scope>NUCLEOTIDE SEQUENCE [LARGE SCALE GENOMIC DNA]</scope>
    <source>
        <strain evidence="4">KCTC 33576</strain>
    </source>
</reference>
<dbReference type="GO" id="GO:0016787">
    <property type="term" value="F:hydrolase activity"/>
    <property type="evidence" value="ECO:0007669"/>
    <property type="project" value="UniProtKB-KW"/>
</dbReference>
<sequence length="215" mass="23848">MSDLTTLDKHIAPHFDSSALLVIDVQNDFLDDRPSGVAGTKERLGELERLTKLYRRAGRPIFHVIRLYTEGDIDNVRRSEFAAGVRLVEPHTSGADIPVQLLPHEVTLKPEQLMTGDVQRLSDKEFVVWKPRWSAFHRTNLDALLRVLGVDTVVVAGCNFPNCPRATLFDATELDYRAAVVTDATSGVSEERIADIEPIGVVPLELADVEAAFYG</sequence>
<evidence type="ECO:0000259" key="2">
    <source>
        <dbReference type="Pfam" id="PF00857"/>
    </source>
</evidence>
<dbReference type="Pfam" id="PF00857">
    <property type="entry name" value="Isochorismatase"/>
    <property type="match status" value="1"/>
</dbReference>